<dbReference type="GO" id="GO:0006274">
    <property type="term" value="P:DNA replication termination"/>
    <property type="evidence" value="ECO:0007669"/>
    <property type="project" value="TreeGrafter"/>
</dbReference>
<dbReference type="EMBL" id="MCFD01000006">
    <property type="protein sequence ID" value="ORX70282.1"/>
    <property type="molecule type" value="Genomic_DNA"/>
</dbReference>
<proteinExistence type="inferred from homology"/>
<dbReference type="RefSeq" id="XP_040743920.1">
    <property type="nucleotide sequence ID" value="XM_040887523.1"/>
</dbReference>
<feature type="region of interest" description="Disordered" evidence="2">
    <location>
        <begin position="1"/>
        <end position="22"/>
    </location>
</feature>
<dbReference type="InterPro" id="IPR006735">
    <property type="entry name" value="Rtf2"/>
</dbReference>
<organism evidence="3 4">
    <name type="scientific">Linderina pennispora</name>
    <dbReference type="NCBI Taxonomy" id="61395"/>
    <lineage>
        <taxon>Eukaryota</taxon>
        <taxon>Fungi</taxon>
        <taxon>Fungi incertae sedis</taxon>
        <taxon>Zoopagomycota</taxon>
        <taxon>Kickxellomycotina</taxon>
        <taxon>Kickxellomycetes</taxon>
        <taxon>Kickxellales</taxon>
        <taxon>Kickxellaceae</taxon>
        <taxon>Linderina</taxon>
    </lineage>
</organism>
<evidence type="ECO:0000256" key="1">
    <source>
        <dbReference type="ARBA" id="ARBA00009885"/>
    </source>
</evidence>
<dbReference type="STRING" id="61395.A0A1Y1WA02"/>
<dbReference type="AlphaFoldDB" id="A0A1Y1WA02"/>
<feature type="compositionally biased region" description="Basic and acidic residues" evidence="2">
    <location>
        <begin position="10"/>
        <end position="22"/>
    </location>
</feature>
<reference evidence="3 4" key="1">
    <citation type="submission" date="2016-07" db="EMBL/GenBank/DDBJ databases">
        <title>Pervasive Adenine N6-methylation of Active Genes in Fungi.</title>
        <authorList>
            <consortium name="DOE Joint Genome Institute"/>
            <person name="Mondo S.J."/>
            <person name="Dannebaum R.O."/>
            <person name="Kuo R.C."/>
            <person name="Labutti K."/>
            <person name="Haridas S."/>
            <person name="Kuo A."/>
            <person name="Salamov A."/>
            <person name="Ahrendt S.R."/>
            <person name="Lipzen A."/>
            <person name="Sullivan W."/>
            <person name="Andreopoulos W.B."/>
            <person name="Clum A."/>
            <person name="Lindquist E."/>
            <person name="Daum C."/>
            <person name="Ramamoorthy G.K."/>
            <person name="Gryganskyi A."/>
            <person name="Culley D."/>
            <person name="Magnuson J.K."/>
            <person name="James T.Y."/>
            <person name="O'Malley M.A."/>
            <person name="Stajich J.E."/>
            <person name="Spatafora J.W."/>
            <person name="Visel A."/>
            <person name="Grigoriev I.V."/>
        </authorList>
    </citation>
    <scope>NUCLEOTIDE SEQUENCE [LARGE SCALE GENOMIC DNA]</scope>
    <source>
        <strain evidence="3 4">ATCC 12442</strain>
    </source>
</reference>
<dbReference type="InterPro" id="IPR013083">
    <property type="entry name" value="Znf_RING/FYVE/PHD"/>
</dbReference>
<dbReference type="Proteomes" id="UP000193922">
    <property type="component" value="Unassembled WGS sequence"/>
</dbReference>
<comment type="caution">
    <text evidence="3">The sequence shown here is derived from an EMBL/GenBank/DDBJ whole genome shotgun (WGS) entry which is preliminary data.</text>
</comment>
<dbReference type="InterPro" id="IPR027799">
    <property type="entry name" value="Rtf2_RING-finger"/>
</dbReference>
<protein>
    <submittedName>
        <fullName evidence="3">DUF602-domain-containing protein</fullName>
    </submittedName>
</protein>
<feature type="compositionally biased region" description="Basic and acidic residues" evidence="2">
    <location>
        <begin position="188"/>
        <end position="197"/>
    </location>
</feature>
<accession>A0A1Y1WA02</accession>
<dbReference type="SUPFAM" id="SSF57850">
    <property type="entry name" value="RING/U-box"/>
    <property type="match status" value="1"/>
</dbReference>
<evidence type="ECO:0000256" key="2">
    <source>
        <dbReference type="SAM" id="MobiDB-lite"/>
    </source>
</evidence>
<gene>
    <name evidence="3" type="ORF">DL89DRAFT_267499</name>
</gene>
<sequence>MGNDGGSIPRRSEMVKEKQKSETADRAAQLQAMFYYCALSKQPLNTPIVGDALGRLYNKDAVLNYLLDKSSFGDTQSICAHIKSLKDVATLTLKPNSTSKQATKTSILSFDTQQPAPFVCPISMKEMNGHTQFEFIWTCGCVFAAMARKEMAGKSTGCPVCAQPFVERDVVPVNSLDEGVLDALRERMGERKSEEKAKKSKNRSKRKRAVLDDGTGALPGNGLSLDASRAAKARKSKA</sequence>
<evidence type="ECO:0000313" key="4">
    <source>
        <dbReference type="Proteomes" id="UP000193922"/>
    </source>
</evidence>
<feature type="region of interest" description="Disordered" evidence="2">
    <location>
        <begin position="188"/>
        <end position="238"/>
    </location>
</feature>
<dbReference type="PANTHER" id="PTHR12775">
    <property type="entry name" value="PROTEIN C20ORF43 HOMOLOG"/>
    <property type="match status" value="1"/>
</dbReference>
<dbReference type="CDD" id="cd16653">
    <property type="entry name" value="RING-like_Rtf2"/>
    <property type="match status" value="1"/>
</dbReference>
<feature type="compositionally biased region" description="Basic residues" evidence="2">
    <location>
        <begin position="198"/>
        <end position="208"/>
    </location>
</feature>
<evidence type="ECO:0000313" key="3">
    <source>
        <dbReference type="EMBL" id="ORX70282.1"/>
    </source>
</evidence>
<dbReference type="PANTHER" id="PTHR12775:SF0">
    <property type="entry name" value="REPLICATION TERMINATION FACTOR 2"/>
    <property type="match status" value="1"/>
</dbReference>
<dbReference type="GO" id="GO:0005634">
    <property type="term" value="C:nucleus"/>
    <property type="evidence" value="ECO:0007669"/>
    <property type="project" value="TreeGrafter"/>
</dbReference>
<dbReference type="OrthoDB" id="247013at2759"/>
<dbReference type="Pfam" id="PF04641">
    <property type="entry name" value="Rtf2"/>
    <property type="match status" value="1"/>
</dbReference>
<dbReference type="Gene3D" id="3.30.40.10">
    <property type="entry name" value="Zinc/RING finger domain, C3HC4 (zinc finger)"/>
    <property type="match status" value="1"/>
</dbReference>
<dbReference type="GeneID" id="63804171"/>
<keyword evidence="4" id="KW-1185">Reference proteome</keyword>
<comment type="similarity">
    <text evidence="1">Belongs to the rtf2 family.</text>
</comment>
<name>A0A1Y1WA02_9FUNG</name>